<proteinExistence type="predicted"/>
<accession>A0AAW2F3B8</accession>
<reference evidence="2 3" key="1">
    <citation type="submission" date="2023-03" db="EMBL/GenBank/DDBJ databases">
        <title>High recombination rates correlate with genetic variation in Cardiocondyla obscurior ants.</title>
        <authorList>
            <person name="Errbii M."/>
        </authorList>
    </citation>
    <scope>NUCLEOTIDE SEQUENCE [LARGE SCALE GENOMIC DNA]</scope>
    <source>
        <strain evidence="2">Alpha-2009</strain>
        <tissue evidence="2">Whole body</tissue>
    </source>
</reference>
<evidence type="ECO:0000313" key="3">
    <source>
        <dbReference type="Proteomes" id="UP001430953"/>
    </source>
</evidence>
<gene>
    <name evidence="2" type="ORF">PUN28_014303</name>
</gene>
<name>A0AAW2F3B8_9HYME</name>
<evidence type="ECO:0000313" key="2">
    <source>
        <dbReference type="EMBL" id="KAL0109109.1"/>
    </source>
</evidence>
<keyword evidence="3" id="KW-1185">Reference proteome</keyword>
<organism evidence="2 3">
    <name type="scientific">Cardiocondyla obscurior</name>
    <dbReference type="NCBI Taxonomy" id="286306"/>
    <lineage>
        <taxon>Eukaryota</taxon>
        <taxon>Metazoa</taxon>
        <taxon>Ecdysozoa</taxon>
        <taxon>Arthropoda</taxon>
        <taxon>Hexapoda</taxon>
        <taxon>Insecta</taxon>
        <taxon>Pterygota</taxon>
        <taxon>Neoptera</taxon>
        <taxon>Endopterygota</taxon>
        <taxon>Hymenoptera</taxon>
        <taxon>Apocrita</taxon>
        <taxon>Aculeata</taxon>
        <taxon>Formicoidea</taxon>
        <taxon>Formicidae</taxon>
        <taxon>Myrmicinae</taxon>
        <taxon>Cardiocondyla</taxon>
    </lineage>
</organism>
<feature type="region of interest" description="Disordered" evidence="1">
    <location>
        <begin position="56"/>
        <end position="101"/>
    </location>
</feature>
<evidence type="ECO:0000256" key="1">
    <source>
        <dbReference type="SAM" id="MobiDB-lite"/>
    </source>
</evidence>
<dbReference type="AlphaFoldDB" id="A0AAW2F3B8"/>
<dbReference type="EMBL" id="JADYXP020000015">
    <property type="protein sequence ID" value="KAL0109109.1"/>
    <property type="molecule type" value="Genomic_DNA"/>
</dbReference>
<dbReference type="Proteomes" id="UP001430953">
    <property type="component" value="Unassembled WGS sequence"/>
</dbReference>
<comment type="caution">
    <text evidence="2">The sequence shown here is derived from an EMBL/GenBank/DDBJ whole genome shotgun (WGS) entry which is preliminary data.</text>
</comment>
<protein>
    <submittedName>
        <fullName evidence="2">Uncharacterized protein</fullName>
    </submittedName>
</protein>
<sequence>MLRQCVRGEIESRWRRRLSHYRPLLILNKDSATRVSILDKETLSRGRLRSSPLAITLPETLPAKRTREHDLPPSNDPFTSRQTRPKLNPRARFPHARRRGN</sequence>
<feature type="compositionally biased region" description="Basic residues" evidence="1">
    <location>
        <begin position="83"/>
        <end position="101"/>
    </location>
</feature>